<evidence type="ECO:0000259" key="15">
    <source>
        <dbReference type="Pfam" id="PF25147"/>
    </source>
</evidence>
<dbReference type="Pfam" id="PF25147">
    <property type="entry name" value="Ribophorin_II_C"/>
    <property type="match status" value="1"/>
</dbReference>
<keyword evidence="12" id="KW-0812">Transmembrane</keyword>
<name>A0A4U0WYK5_9PEZI</name>
<comment type="similarity">
    <text evidence="2 11">Belongs to the aldehyde dehydrogenase family.</text>
</comment>
<dbReference type="AlphaFoldDB" id="A0A4U0WYK5"/>
<dbReference type="Proteomes" id="UP000309340">
    <property type="component" value="Unassembled WGS sequence"/>
</dbReference>
<gene>
    <name evidence="16" type="ORF">B0A55_07842</name>
</gene>
<protein>
    <recommendedName>
        <fullName evidence="4">Succinate-semialdehyde dehydrogenase, mitochondrial</fullName>
        <ecNumber evidence="9">1.2.1.16</ecNumber>
        <ecNumber evidence="3">1.2.1.24</ecNumber>
    </recommendedName>
    <alternativeName>
        <fullName evidence="6">NAD(+)-dependent succinic semialdehyde dehydrogenase</fullName>
    </alternativeName>
</protein>
<keyword evidence="12" id="KW-1133">Transmembrane helix</keyword>
<dbReference type="UniPathway" id="UPA00378"/>
<evidence type="ECO:0000256" key="2">
    <source>
        <dbReference type="ARBA" id="ARBA00009986"/>
    </source>
</evidence>
<evidence type="ECO:0000313" key="16">
    <source>
        <dbReference type="EMBL" id="TKA68912.1"/>
    </source>
</evidence>
<sequence>MRLLSSVAVAALSFSSACLAASWGFEDATLTVSGKGAGVGGGVKEKLTPNSPLTSYAVTLPAADTLKIVLTATEGKTGKRPHQAFLTLQEPTTGLEESFPFSLKDNGKGKVEVTQKDLPYQLLTSTKPLKASLVLASFGSSTPYASHAFDLALELDSTAPPAAPPASERYASKSEIHHIFKAEPSSPPKIISLFFTLCVLATLPVLFGAWALLGANVDHLGKAFGAAPVAHGLFMVSVLAMEGVFFMYYTSWNLFQMLPVAAVVGTVAYVSGSRALTEVQDRRLAGERILRATYAMQHNVPSLSDKSLLKDKAYVNGQWVGAKSGKTFEVHDPASGKLIGTMPEMDKEDTEAAIKAAADALPGFKKLTGRERSRMLRKWYQLMMENAEDIAKLITWENGKPMADAKGEVNYAANFFEWFSEEAPRVYGATIPASIAGNRVYTTKEPVGVCGLITPWNFPAAMLTRKAGAALAAGCTVVAKSPGETPFTAAALAELAHRAGIPPGVVNIVTALKNTPDVGSTITSSNTVKKVSFTGSTGVGKLLMKQSSDTLKKLSFELGGNAPFIVFDDADLDVAVNGAIASKFRSSGQTCVCANRLYIQKGIYDDFAKAFTEKVKSFKVGSGYDEGVTHGPLIHDRAVSKVEAHVQDAVKQGGKVLVGGEKMPNLGSNYFQPTVIRDMTEKMNLAHEETFGPQANDAEVGLAGYFFSKDVQRCFRVAEALEVGMVGINTGLISDPAAPFGGVKWSGFGREGSKYGIDEYMTVKTVTLGGMGQPLQDS</sequence>
<comment type="catalytic activity">
    <reaction evidence="7">
        <text>succinate semialdehyde + NADP(+) + H2O = succinate + NADPH + 2 H(+)</text>
        <dbReference type="Rhea" id="RHEA:13213"/>
        <dbReference type="ChEBI" id="CHEBI:15377"/>
        <dbReference type="ChEBI" id="CHEBI:15378"/>
        <dbReference type="ChEBI" id="CHEBI:30031"/>
        <dbReference type="ChEBI" id="CHEBI:57706"/>
        <dbReference type="ChEBI" id="CHEBI:57783"/>
        <dbReference type="ChEBI" id="CHEBI:58349"/>
        <dbReference type="EC" id="1.2.1.16"/>
    </reaction>
</comment>
<dbReference type="InterPro" id="IPR016160">
    <property type="entry name" value="Ald_DH_CS_CYS"/>
</dbReference>
<evidence type="ECO:0000256" key="9">
    <source>
        <dbReference type="ARBA" id="ARBA00067047"/>
    </source>
</evidence>
<dbReference type="PROSITE" id="PS00687">
    <property type="entry name" value="ALDEHYDE_DEHYDR_GLU"/>
    <property type="match status" value="1"/>
</dbReference>
<dbReference type="InterPro" id="IPR016162">
    <property type="entry name" value="Ald_DH_N"/>
</dbReference>
<dbReference type="GO" id="GO:0004777">
    <property type="term" value="F:succinate-semialdehyde dehydrogenase (NAD+) activity"/>
    <property type="evidence" value="ECO:0007669"/>
    <property type="project" value="UniProtKB-EC"/>
</dbReference>
<dbReference type="InterPro" id="IPR016161">
    <property type="entry name" value="Ald_DH/histidinol_DH"/>
</dbReference>
<feature type="domain" description="Ribophorin II C-terminal" evidence="15">
    <location>
        <begin position="180"/>
        <end position="283"/>
    </location>
</feature>
<evidence type="ECO:0000256" key="10">
    <source>
        <dbReference type="PROSITE-ProRule" id="PRU10007"/>
    </source>
</evidence>
<feature type="transmembrane region" description="Helical" evidence="12">
    <location>
        <begin position="190"/>
        <end position="213"/>
    </location>
</feature>
<evidence type="ECO:0000256" key="5">
    <source>
        <dbReference type="ARBA" id="ARBA00023002"/>
    </source>
</evidence>
<dbReference type="PANTHER" id="PTHR43353:SF5">
    <property type="entry name" value="SUCCINATE-SEMIALDEHYDE DEHYDROGENASE, MITOCHONDRIAL"/>
    <property type="match status" value="1"/>
</dbReference>
<proteinExistence type="inferred from homology"/>
<keyword evidence="17" id="KW-1185">Reference proteome</keyword>
<dbReference type="EC" id="1.2.1.24" evidence="3"/>
<organism evidence="16 17">
    <name type="scientific">Friedmanniomyces simplex</name>
    <dbReference type="NCBI Taxonomy" id="329884"/>
    <lineage>
        <taxon>Eukaryota</taxon>
        <taxon>Fungi</taxon>
        <taxon>Dikarya</taxon>
        <taxon>Ascomycota</taxon>
        <taxon>Pezizomycotina</taxon>
        <taxon>Dothideomycetes</taxon>
        <taxon>Dothideomycetidae</taxon>
        <taxon>Mycosphaerellales</taxon>
        <taxon>Teratosphaeriaceae</taxon>
        <taxon>Friedmanniomyces</taxon>
    </lineage>
</organism>
<evidence type="ECO:0000256" key="3">
    <source>
        <dbReference type="ARBA" id="ARBA00013051"/>
    </source>
</evidence>
<evidence type="ECO:0000256" key="4">
    <source>
        <dbReference type="ARBA" id="ARBA00019842"/>
    </source>
</evidence>
<dbReference type="InterPro" id="IPR056790">
    <property type="entry name" value="Ribophorin_II_C"/>
</dbReference>
<dbReference type="EMBL" id="NAJQ01000480">
    <property type="protein sequence ID" value="TKA68912.1"/>
    <property type="molecule type" value="Genomic_DNA"/>
</dbReference>
<evidence type="ECO:0000256" key="1">
    <source>
        <dbReference type="ARBA" id="ARBA00005176"/>
    </source>
</evidence>
<dbReference type="Gene3D" id="3.40.605.10">
    <property type="entry name" value="Aldehyde Dehydrogenase, Chain A, domain 1"/>
    <property type="match status" value="1"/>
</dbReference>
<dbReference type="GO" id="GO:0005737">
    <property type="term" value="C:cytoplasm"/>
    <property type="evidence" value="ECO:0007669"/>
    <property type="project" value="TreeGrafter"/>
</dbReference>
<dbReference type="InterPro" id="IPR015590">
    <property type="entry name" value="Aldehyde_DH_dom"/>
</dbReference>
<evidence type="ECO:0000256" key="11">
    <source>
        <dbReference type="RuleBase" id="RU003345"/>
    </source>
</evidence>
<dbReference type="Pfam" id="PF00171">
    <property type="entry name" value="Aldedh"/>
    <property type="match status" value="1"/>
</dbReference>
<dbReference type="EC" id="1.2.1.16" evidence="9"/>
<accession>A0A4U0WYK5</accession>
<dbReference type="OrthoDB" id="310895at2759"/>
<dbReference type="FunFam" id="3.40.309.10:FF:000004">
    <property type="entry name" value="Succinate-semialdehyde dehydrogenase I"/>
    <property type="match status" value="1"/>
</dbReference>
<feature type="chain" id="PRO_5044288341" description="Succinate-semialdehyde dehydrogenase, mitochondrial" evidence="13">
    <location>
        <begin position="21"/>
        <end position="778"/>
    </location>
</feature>
<dbReference type="PROSITE" id="PS51257">
    <property type="entry name" value="PROKAR_LIPOPROTEIN"/>
    <property type="match status" value="1"/>
</dbReference>
<feature type="active site" evidence="10">
    <location>
        <position position="557"/>
    </location>
</feature>
<evidence type="ECO:0000256" key="6">
    <source>
        <dbReference type="ARBA" id="ARBA00030806"/>
    </source>
</evidence>
<dbReference type="FunFam" id="3.40.605.10:FF:000005">
    <property type="entry name" value="Succinate-semialdehyde dehydrogenase I"/>
    <property type="match status" value="1"/>
</dbReference>
<keyword evidence="13" id="KW-0732">Signal</keyword>
<dbReference type="PANTHER" id="PTHR43353">
    <property type="entry name" value="SUCCINATE-SEMIALDEHYDE DEHYDROGENASE, MITOCHONDRIAL"/>
    <property type="match status" value="1"/>
</dbReference>
<dbReference type="InterPro" id="IPR016163">
    <property type="entry name" value="Ald_DH_C"/>
</dbReference>
<dbReference type="PROSITE" id="PS00070">
    <property type="entry name" value="ALDEHYDE_DEHYDR_CYS"/>
    <property type="match status" value="1"/>
</dbReference>
<comment type="catalytic activity">
    <reaction evidence="8">
        <text>succinate semialdehyde + NAD(+) + H2O = succinate + NADH + 2 H(+)</text>
        <dbReference type="Rhea" id="RHEA:13217"/>
        <dbReference type="ChEBI" id="CHEBI:15377"/>
        <dbReference type="ChEBI" id="CHEBI:15378"/>
        <dbReference type="ChEBI" id="CHEBI:30031"/>
        <dbReference type="ChEBI" id="CHEBI:57540"/>
        <dbReference type="ChEBI" id="CHEBI:57706"/>
        <dbReference type="ChEBI" id="CHEBI:57945"/>
        <dbReference type="EC" id="1.2.1.16"/>
    </reaction>
</comment>
<feature type="signal peptide" evidence="13">
    <location>
        <begin position="1"/>
        <end position="20"/>
    </location>
</feature>
<dbReference type="SUPFAM" id="SSF53720">
    <property type="entry name" value="ALDH-like"/>
    <property type="match status" value="1"/>
</dbReference>
<feature type="domain" description="Aldehyde dehydrogenase" evidence="14">
    <location>
        <begin position="319"/>
        <end position="766"/>
    </location>
</feature>
<dbReference type="GO" id="GO:0009450">
    <property type="term" value="P:gamma-aminobutyric acid catabolic process"/>
    <property type="evidence" value="ECO:0007669"/>
    <property type="project" value="TreeGrafter"/>
</dbReference>
<dbReference type="STRING" id="329884.A0A4U0WYK5"/>
<evidence type="ECO:0000259" key="14">
    <source>
        <dbReference type="Pfam" id="PF00171"/>
    </source>
</evidence>
<feature type="transmembrane region" description="Helical" evidence="12">
    <location>
        <begin position="225"/>
        <end position="248"/>
    </location>
</feature>
<reference evidence="16 17" key="1">
    <citation type="submission" date="2017-03" db="EMBL/GenBank/DDBJ databases">
        <title>Genomes of endolithic fungi from Antarctica.</title>
        <authorList>
            <person name="Coleine C."/>
            <person name="Masonjones S."/>
            <person name="Stajich J.E."/>
        </authorList>
    </citation>
    <scope>NUCLEOTIDE SEQUENCE [LARGE SCALE GENOMIC DNA]</scope>
    <source>
        <strain evidence="16 17">CCFEE 5184</strain>
    </source>
</reference>
<evidence type="ECO:0000256" key="7">
    <source>
        <dbReference type="ARBA" id="ARBA00050387"/>
    </source>
</evidence>
<evidence type="ECO:0000256" key="13">
    <source>
        <dbReference type="SAM" id="SignalP"/>
    </source>
</evidence>
<evidence type="ECO:0000256" key="12">
    <source>
        <dbReference type="SAM" id="Phobius"/>
    </source>
</evidence>
<dbReference type="CDD" id="cd07103">
    <property type="entry name" value="ALDH_F5_SSADH_GabD"/>
    <property type="match status" value="1"/>
</dbReference>
<evidence type="ECO:0000256" key="8">
    <source>
        <dbReference type="ARBA" id="ARBA00052698"/>
    </source>
</evidence>
<comment type="caution">
    <text evidence="16">The sequence shown here is derived from an EMBL/GenBank/DDBJ whole genome shotgun (WGS) entry which is preliminary data.</text>
</comment>
<feature type="transmembrane region" description="Helical" evidence="12">
    <location>
        <begin position="254"/>
        <end position="272"/>
    </location>
</feature>
<dbReference type="InterPro" id="IPR050740">
    <property type="entry name" value="Aldehyde_DH_Superfamily"/>
</dbReference>
<keyword evidence="5 11" id="KW-0560">Oxidoreductase</keyword>
<dbReference type="InterPro" id="IPR029510">
    <property type="entry name" value="Ald_DH_CS_GLU"/>
</dbReference>
<dbReference type="Gene3D" id="3.40.309.10">
    <property type="entry name" value="Aldehyde Dehydrogenase, Chain A, domain 2"/>
    <property type="match status" value="1"/>
</dbReference>
<comment type="pathway">
    <text evidence="1">Amino-acid degradation; 4-aminobutanoate degradation.</text>
</comment>
<evidence type="ECO:0000313" key="17">
    <source>
        <dbReference type="Proteomes" id="UP000309340"/>
    </source>
</evidence>
<keyword evidence="12" id="KW-0472">Membrane</keyword>